<dbReference type="InterPro" id="IPR013766">
    <property type="entry name" value="Thioredoxin_domain"/>
</dbReference>
<evidence type="ECO:0000313" key="4">
    <source>
        <dbReference type="Proteomes" id="UP001500392"/>
    </source>
</evidence>
<dbReference type="SUPFAM" id="SSF52833">
    <property type="entry name" value="Thioredoxin-like"/>
    <property type="match status" value="1"/>
</dbReference>
<dbReference type="PANTHER" id="PTHR42852">
    <property type="entry name" value="THIOL:DISULFIDE INTERCHANGE PROTEIN DSBE"/>
    <property type="match status" value="1"/>
</dbReference>
<evidence type="ECO:0000259" key="2">
    <source>
        <dbReference type="PROSITE" id="PS51352"/>
    </source>
</evidence>
<reference evidence="4" key="1">
    <citation type="journal article" date="2019" name="Int. J. Syst. Evol. Microbiol.">
        <title>The Global Catalogue of Microorganisms (GCM) 10K type strain sequencing project: providing services to taxonomists for standard genome sequencing and annotation.</title>
        <authorList>
            <consortium name="The Broad Institute Genomics Platform"/>
            <consortium name="The Broad Institute Genome Sequencing Center for Infectious Disease"/>
            <person name="Wu L."/>
            <person name="Ma J."/>
        </authorList>
    </citation>
    <scope>NUCLEOTIDE SEQUENCE [LARGE SCALE GENOMIC DNA]</scope>
    <source>
        <strain evidence="4">JCM 17304</strain>
    </source>
</reference>
<dbReference type="EMBL" id="BAABDM010000004">
    <property type="protein sequence ID" value="GAA4099232.1"/>
    <property type="molecule type" value="Genomic_DNA"/>
</dbReference>
<proteinExistence type="predicted"/>
<dbReference type="PROSITE" id="PS51352">
    <property type="entry name" value="THIOREDOXIN_2"/>
    <property type="match status" value="1"/>
</dbReference>
<gene>
    <name evidence="3" type="ORF">GCM10022414_25560</name>
</gene>
<dbReference type="Gene3D" id="3.40.30.10">
    <property type="entry name" value="Glutaredoxin"/>
    <property type="match status" value="1"/>
</dbReference>
<feature type="domain" description="Thioredoxin" evidence="2">
    <location>
        <begin position="16"/>
        <end position="149"/>
    </location>
</feature>
<dbReference type="RefSeq" id="WP_344936608.1">
    <property type="nucleotide sequence ID" value="NZ_BAABDM010000004.1"/>
</dbReference>
<dbReference type="InterPro" id="IPR050553">
    <property type="entry name" value="Thioredoxin_ResA/DsbE_sf"/>
</dbReference>
<accession>A0ABP7WZM2</accession>
<dbReference type="InterPro" id="IPR017937">
    <property type="entry name" value="Thioredoxin_CS"/>
</dbReference>
<sequence>MNTSPIRSLFFLILLNLSACEKPDFVTADGTQGRFDQGKWVLINYWATWCGPCREEIPDLNEFAKDNADIQIYGVNYDGLEGEALSAAIAEMGIHFASLRSDPAPQLGVPRPRVLPTTLLLNPKGELVATLTGPQTIASLQATIKKAASTN</sequence>
<dbReference type="Proteomes" id="UP001500392">
    <property type="component" value="Unassembled WGS sequence"/>
</dbReference>
<evidence type="ECO:0000256" key="1">
    <source>
        <dbReference type="ARBA" id="ARBA00023284"/>
    </source>
</evidence>
<keyword evidence="4" id="KW-1185">Reference proteome</keyword>
<organism evidence="3 4">
    <name type="scientific">Zhongshania borealis</name>
    <dbReference type="NCBI Taxonomy" id="889488"/>
    <lineage>
        <taxon>Bacteria</taxon>
        <taxon>Pseudomonadati</taxon>
        <taxon>Pseudomonadota</taxon>
        <taxon>Gammaproteobacteria</taxon>
        <taxon>Cellvibrionales</taxon>
        <taxon>Spongiibacteraceae</taxon>
        <taxon>Zhongshania</taxon>
    </lineage>
</organism>
<comment type="caution">
    <text evidence="3">The sequence shown here is derived from an EMBL/GenBank/DDBJ whole genome shotgun (WGS) entry which is preliminary data.</text>
</comment>
<protein>
    <submittedName>
        <fullName evidence="3">TlpA disulfide reductase family protein</fullName>
    </submittedName>
</protein>
<dbReference type="InterPro" id="IPR000866">
    <property type="entry name" value="AhpC/TSA"/>
</dbReference>
<dbReference type="Pfam" id="PF00578">
    <property type="entry name" value="AhpC-TSA"/>
    <property type="match status" value="1"/>
</dbReference>
<dbReference type="CDD" id="cd02966">
    <property type="entry name" value="TlpA_like_family"/>
    <property type="match status" value="1"/>
</dbReference>
<evidence type="ECO:0000313" key="3">
    <source>
        <dbReference type="EMBL" id="GAA4099232.1"/>
    </source>
</evidence>
<dbReference type="PANTHER" id="PTHR42852:SF18">
    <property type="entry name" value="CHROMOSOME UNDETERMINED SCAFFOLD_47, WHOLE GENOME SHOTGUN SEQUENCE"/>
    <property type="match status" value="1"/>
</dbReference>
<name>A0ABP7WZM2_9GAMM</name>
<keyword evidence="1" id="KW-0676">Redox-active center</keyword>
<dbReference type="InterPro" id="IPR036249">
    <property type="entry name" value="Thioredoxin-like_sf"/>
</dbReference>
<dbReference type="PROSITE" id="PS00194">
    <property type="entry name" value="THIOREDOXIN_1"/>
    <property type="match status" value="1"/>
</dbReference>